<dbReference type="WBParaSite" id="nRc.2.0.1.t04801-RA">
    <property type="protein sequence ID" value="nRc.2.0.1.t04801-RA"/>
    <property type="gene ID" value="nRc.2.0.1.g04801"/>
</dbReference>
<feature type="region of interest" description="Disordered" evidence="1">
    <location>
        <begin position="67"/>
        <end position="89"/>
    </location>
</feature>
<organism evidence="2 3">
    <name type="scientific">Romanomermis culicivorax</name>
    <name type="common">Nematode worm</name>
    <dbReference type="NCBI Taxonomy" id="13658"/>
    <lineage>
        <taxon>Eukaryota</taxon>
        <taxon>Metazoa</taxon>
        <taxon>Ecdysozoa</taxon>
        <taxon>Nematoda</taxon>
        <taxon>Enoplea</taxon>
        <taxon>Dorylaimia</taxon>
        <taxon>Mermithida</taxon>
        <taxon>Mermithoidea</taxon>
        <taxon>Mermithidae</taxon>
        <taxon>Romanomermis</taxon>
    </lineage>
</organism>
<name>A0A915HTD9_ROMCU</name>
<evidence type="ECO:0000313" key="3">
    <source>
        <dbReference type="WBParaSite" id="nRc.2.0.1.t04801-RA"/>
    </source>
</evidence>
<dbReference type="AlphaFoldDB" id="A0A915HTD9"/>
<evidence type="ECO:0000256" key="1">
    <source>
        <dbReference type="SAM" id="MobiDB-lite"/>
    </source>
</evidence>
<keyword evidence="2" id="KW-1185">Reference proteome</keyword>
<proteinExistence type="predicted"/>
<accession>A0A915HTD9</accession>
<sequence length="89" mass="10013">MQGIRTDVFDGRSLSPRLCGLTKVLGDWCRNLRAHGQPIQKPYLLRAPHQIISKCVLCKLLGAKGKDIDKKKKEKAKTGTLEANDERKQ</sequence>
<protein>
    <submittedName>
        <fullName evidence="3">Uncharacterized protein</fullName>
    </submittedName>
</protein>
<dbReference type="Proteomes" id="UP000887565">
    <property type="component" value="Unplaced"/>
</dbReference>
<evidence type="ECO:0000313" key="2">
    <source>
        <dbReference type="Proteomes" id="UP000887565"/>
    </source>
</evidence>
<reference evidence="3" key="1">
    <citation type="submission" date="2022-11" db="UniProtKB">
        <authorList>
            <consortium name="WormBaseParasite"/>
        </authorList>
    </citation>
    <scope>IDENTIFICATION</scope>
</reference>